<feature type="domain" description="Histidine kinase" evidence="13">
    <location>
        <begin position="443"/>
        <end position="663"/>
    </location>
</feature>
<feature type="transmembrane region" description="Helical" evidence="12">
    <location>
        <begin position="215"/>
        <end position="238"/>
    </location>
</feature>
<dbReference type="Gene3D" id="3.40.50.2300">
    <property type="match status" value="1"/>
</dbReference>
<evidence type="ECO:0000256" key="11">
    <source>
        <dbReference type="PROSITE-ProRule" id="PRU00169"/>
    </source>
</evidence>
<feature type="transmembrane region" description="Helical" evidence="12">
    <location>
        <begin position="310"/>
        <end position="333"/>
    </location>
</feature>
<dbReference type="AlphaFoldDB" id="A0A7X3LIV0"/>
<dbReference type="Pfam" id="PF07695">
    <property type="entry name" value="7TMR-DISM_7TM"/>
    <property type="match status" value="1"/>
</dbReference>
<comment type="similarity">
    <text evidence="2">In the N-terminal section; belongs to the phytochrome family.</text>
</comment>
<comment type="catalytic activity">
    <reaction evidence="1">
        <text>ATP + protein L-histidine = ADP + protein N-phospho-L-histidine.</text>
        <dbReference type="EC" id="2.7.13.3"/>
    </reaction>
</comment>
<dbReference type="PROSITE" id="PS50109">
    <property type="entry name" value="HIS_KIN"/>
    <property type="match status" value="2"/>
</dbReference>
<keyword evidence="8" id="KW-0067">ATP-binding</keyword>
<evidence type="ECO:0000256" key="10">
    <source>
        <dbReference type="ARBA" id="ARBA00074306"/>
    </source>
</evidence>
<dbReference type="Pfam" id="PF06580">
    <property type="entry name" value="His_kinase"/>
    <property type="match status" value="1"/>
</dbReference>
<dbReference type="Proteomes" id="UP000460318">
    <property type="component" value="Unassembled WGS sequence"/>
</dbReference>
<keyword evidence="12" id="KW-1133">Transmembrane helix</keyword>
<feature type="domain" description="Response regulatory" evidence="14">
    <location>
        <begin position="702"/>
        <end position="819"/>
    </location>
</feature>
<dbReference type="Gene3D" id="3.30.565.10">
    <property type="entry name" value="Histidine kinase-like ATPase, C-terminal domain"/>
    <property type="match status" value="2"/>
</dbReference>
<dbReference type="PROSITE" id="PS50110">
    <property type="entry name" value="RESPONSE_REGULATORY"/>
    <property type="match status" value="1"/>
</dbReference>
<feature type="modified residue" description="4-aspartylphosphate" evidence="11">
    <location>
        <position position="752"/>
    </location>
</feature>
<dbReference type="EMBL" id="WUBI01000007">
    <property type="protein sequence ID" value="MWV47361.1"/>
    <property type="molecule type" value="Genomic_DNA"/>
</dbReference>
<dbReference type="Gene3D" id="2.60.120.260">
    <property type="entry name" value="Galactose-binding domain-like"/>
    <property type="match status" value="1"/>
</dbReference>
<dbReference type="CDD" id="cd00082">
    <property type="entry name" value="HisKA"/>
    <property type="match status" value="1"/>
</dbReference>
<dbReference type="GO" id="GO:0016020">
    <property type="term" value="C:membrane"/>
    <property type="evidence" value="ECO:0007669"/>
    <property type="project" value="InterPro"/>
</dbReference>
<dbReference type="InterPro" id="IPR001789">
    <property type="entry name" value="Sig_transdc_resp-reg_receiver"/>
</dbReference>
<dbReference type="FunFam" id="3.30.565.10:FF:000010">
    <property type="entry name" value="Sensor histidine kinase RcsC"/>
    <property type="match status" value="1"/>
</dbReference>
<keyword evidence="7" id="KW-0418">Kinase</keyword>
<feature type="transmembrane region" description="Helical" evidence="12">
    <location>
        <begin position="278"/>
        <end position="298"/>
    </location>
</feature>
<evidence type="ECO:0000256" key="8">
    <source>
        <dbReference type="ARBA" id="ARBA00022840"/>
    </source>
</evidence>
<dbReference type="SUPFAM" id="SSF47384">
    <property type="entry name" value="Homodimeric domain of signal transducing histidine kinase"/>
    <property type="match status" value="1"/>
</dbReference>
<evidence type="ECO:0000256" key="12">
    <source>
        <dbReference type="SAM" id="Phobius"/>
    </source>
</evidence>
<protein>
    <recommendedName>
        <fullName evidence="10">Circadian input-output histidine kinase CikA</fullName>
        <ecNumber evidence="3">2.7.13.3</ecNumber>
    </recommendedName>
</protein>
<dbReference type="InterPro" id="IPR036097">
    <property type="entry name" value="HisK_dim/P_sf"/>
</dbReference>
<keyword evidence="12" id="KW-0472">Membrane</keyword>
<comment type="caution">
    <text evidence="15">The sequence shown here is derived from an EMBL/GenBank/DDBJ whole genome shotgun (WGS) entry which is preliminary data.</text>
</comment>
<dbReference type="InterPro" id="IPR010559">
    <property type="entry name" value="Sig_transdc_His_kin_internal"/>
</dbReference>
<keyword evidence="16" id="KW-1185">Reference proteome</keyword>
<gene>
    <name evidence="15" type="ORF">GRF59_27575</name>
</gene>
<dbReference type="SUPFAM" id="SSF49785">
    <property type="entry name" value="Galactose-binding domain-like"/>
    <property type="match status" value="1"/>
</dbReference>
<dbReference type="SUPFAM" id="SSF52172">
    <property type="entry name" value="CheY-like"/>
    <property type="match status" value="1"/>
</dbReference>
<dbReference type="Gene3D" id="1.10.287.130">
    <property type="match status" value="1"/>
</dbReference>
<dbReference type="Pfam" id="PF02518">
    <property type="entry name" value="HATPase_c"/>
    <property type="match status" value="2"/>
</dbReference>
<keyword evidence="9" id="KW-0902">Two-component regulatory system</keyword>
<dbReference type="InterPro" id="IPR005467">
    <property type="entry name" value="His_kinase_dom"/>
</dbReference>
<dbReference type="Pfam" id="PF00512">
    <property type="entry name" value="HisKA"/>
    <property type="match status" value="1"/>
</dbReference>
<dbReference type="InterPro" id="IPR008979">
    <property type="entry name" value="Galactose-bd-like_sf"/>
</dbReference>
<dbReference type="GO" id="GO:0005524">
    <property type="term" value="F:ATP binding"/>
    <property type="evidence" value="ECO:0007669"/>
    <property type="project" value="UniProtKB-KW"/>
</dbReference>
<dbReference type="GO" id="GO:0000155">
    <property type="term" value="F:phosphorelay sensor kinase activity"/>
    <property type="evidence" value="ECO:0007669"/>
    <property type="project" value="InterPro"/>
</dbReference>
<dbReference type="CDD" id="cd16922">
    <property type="entry name" value="HATPase_EvgS-ArcB-TorS-like"/>
    <property type="match status" value="1"/>
</dbReference>
<feature type="transmembrane region" description="Helical" evidence="12">
    <location>
        <begin position="245"/>
        <end position="263"/>
    </location>
</feature>
<feature type="transmembrane region" description="Helical" evidence="12">
    <location>
        <begin position="339"/>
        <end position="356"/>
    </location>
</feature>
<evidence type="ECO:0000256" key="3">
    <source>
        <dbReference type="ARBA" id="ARBA00012438"/>
    </source>
</evidence>
<dbReference type="InterPro" id="IPR003661">
    <property type="entry name" value="HisK_dim/P_dom"/>
</dbReference>
<feature type="transmembrane region" description="Helical" evidence="12">
    <location>
        <begin position="368"/>
        <end position="391"/>
    </location>
</feature>
<evidence type="ECO:0000256" key="5">
    <source>
        <dbReference type="ARBA" id="ARBA00022679"/>
    </source>
</evidence>
<dbReference type="Pfam" id="PF00072">
    <property type="entry name" value="Response_reg"/>
    <property type="match status" value="1"/>
</dbReference>
<evidence type="ECO:0000256" key="7">
    <source>
        <dbReference type="ARBA" id="ARBA00022777"/>
    </source>
</evidence>
<dbReference type="InterPro" id="IPR011623">
    <property type="entry name" value="7TMR_DISM_rcpt_extracell_dom1"/>
</dbReference>
<dbReference type="SMART" id="SM00388">
    <property type="entry name" value="HisKA"/>
    <property type="match status" value="1"/>
</dbReference>
<dbReference type="InterPro" id="IPR036890">
    <property type="entry name" value="HATPase_C_sf"/>
</dbReference>
<keyword evidence="5" id="KW-0808">Transferase</keyword>
<evidence type="ECO:0000256" key="2">
    <source>
        <dbReference type="ARBA" id="ARBA00006402"/>
    </source>
</evidence>
<evidence type="ECO:0000313" key="16">
    <source>
        <dbReference type="Proteomes" id="UP000460318"/>
    </source>
</evidence>
<reference evidence="15 16" key="1">
    <citation type="submission" date="2019-12" db="EMBL/GenBank/DDBJ databases">
        <title>Paenibacillus sp. nov., an endophytic bacterium isolated from the stem of Dendrobium.</title>
        <authorList>
            <person name="Zhao R."/>
        </authorList>
    </citation>
    <scope>NUCLEOTIDE SEQUENCE [LARGE SCALE GENOMIC DNA]</scope>
    <source>
        <strain evidence="15 16">HJL G12</strain>
    </source>
</reference>
<evidence type="ECO:0000256" key="1">
    <source>
        <dbReference type="ARBA" id="ARBA00000085"/>
    </source>
</evidence>
<evidence type="ECO:0000256" key="9">
    <source>
        <dbReference type="ARBA" id="ARBA00023012"/>
    </source>
</evidence>
<proteinExistence type="inferred from homology"/>
<evidence type="ECO:0000256" key="6">
    <source>
        <dbReference type="ARBA" id="ARBA00022741"/>
    </source>
</evidence>
<dbReference type="InterPro" id="IPR004358">
    <property type="entry name" value="Sig_transdc_His_kin-like_C"/>
</dbReference>
<organism evidence="15 16">
    <name type="scientific">Paenibacillus dendrobii</name>
    <dbReference type="NCBI Taxonomy" id="2691084"/>
    <lineage>
        <taxon>Bacteria</taxon>
        <taxon>Bacillati</taxon>
        <taxon>Bacillota</taxon>
        <taxon>Bacilli</taxon>
        <taxon>Bacillales</taxon>
        <taxon>Paenibacillaceae</taxon>
        <taxon>Paenibacillus</taxon>
    </lineage>
</organism>
<feature type="domain" description="Histidine kinase" evidence="13">
    <location>
        <begin position="930"/>
        <end position="1028"/>
    </location>
</feature>
<dbReference type="SUPFAM" id="SSF55874">
    <property type="entry name" value="ATPase domain of HSP90 chaperone/DNA topoisomerase II/histidine kinase"/>
    <property type="match status" value="2"/>
</dbReference>
<keyword evidence="12" id="KW-0812">Transmembrane</keyword>
<accession>A0A7X3LIV0</accession>
<dbReference type="SMART" id="SM00387">
    <property type="entry name" value="HATPase_c"/>
    <property type="match status" value="2"/>
</dbReference>
<dbReference type="PANTHER" id="PTHR43047">
    <property type="entry name" value="TWO-COMPONENT HISTIDINE PROTEIN KINASE"/>
    <property type="match status" value="1"/>
</dbReference>
<feature type="transmembrane region" description="Helical" evidence="12">
    <location>
        <begin position="7"/>
        <end position="28"/>
    </location>
</feature>
<sequence>MKKQGLIIMAGIVLIVILPIFLIASLIISSDDGPDASQGRLDLSSWDFARNGTIQLTGEWEFYRSQLLTPDDFQSPGAAGRQQPKLTGMVKLPGKWNDYIGGDHQPTAEGYATFRLRVHLQNTEEAIYGIRSGNIRTANRIFVNGQEAGASGTPGTSAEEEQPDNIPYVGFASITGHEAEIIVQTSNYAYASGGIFSPILFGDKTSILRSRELDMFIDFMSAAGFLIPALYILVLYRLRKKEPSLLYLGLFCLSSLIYVLLHGEKLLGNLWPGMDYEWFIKLQLFSSALIYFFLLRYVGMVVPRSIPRVVLRLCDGATVVVVLMALMLPTVVFSKMEPLLLAYSFTAVSYIAFAMFRGMRRQSEDAGLLLIGMLSILIIIVANVLTLMGVYNSLKLVPYEMLLFVITQAQLLSHRFARAFAEVEQLSLKLQTLDGLKDEFMANTSHELRTPLHGIVNIAQSLVEGASGKLNMKQARDLSMIVSTGKRLSVLINDILDFSKLKNGEIVLNRQQVDLRAITRSVMEITLHVSENKPIRFEEHWPEHLPLLVMDEERLRQILYNLLGNAVKFTSEGVIRMEAKTLETGNMVQFTVSDTGIGIAHDRLQDIFKSYEQVGATGEAESNGTGLGLSISKKLVELGGGEIWAESDPGLGSSFHFTLPAVESSEAVKEDSRVGVRKRTSDYDMYEEDAMTDAMVTETRSTLLLVDDDPVNLQALRGLLAAENCRLILVDNGADALEQIRTGQSIDLVITDWMMPDMSGIELCRAVRQQFSPFEMPVLMLTARGLPEDVRIGLEAGANDFLRKPVDADELRARVRNLIELRKSVRRTISTEMAFLQAQIKPHFLFNALNTIISLLPDDQEKTTGLLMELSHYLRGSFDFQNREQLTTLSKELALVHSYLILEKARFEERLEIVYDIDAEPTGFIPPLSIQPIVENAVRHGIMRQEAGGKVGISVREDADKLCISVTDNGVGMQQEYAERLLTADSPDSGVGLRNINTRLLTQYGKGLKIESAPGHGTTVIFEVPKGSLKQQERGNKKIEGSVD</sequence>
<dbReference type="InterPro" id="IPR003594">
    <property type="entry name" value="HATPase_dom"/>
</dbReference>
<evidence type="ECO:0000313" key="15">
    <source>
        <dbReference type="EMBL" id="MWV47361.1"/>
    </source>
</evidence>
<name>A0A7X3LIV0_9BACL</name>
<dbReference type="PRINTS" id="PR00344">
    <property type="entry name" value="BCTRLSENSOR"/>
</dbReference>
<dbReference type="EC" id="2.7.13.3" evidence="3"/>
<keyword evidence="4 11" id="KW-0597">Phosphoprotein</keyword>
<dbReference type="InterPro" id="IPR011006">
    <property type="entry name" value="CheY-like_superfamily"/>
</dbReference>
<dbReference type="SMART" id="SM00448">
    <property type="entry name" value="REC"/>
    <property type="match status" value="1"/>
</dbReference>
<keyword evidence="6" id="KW-0547">Nucleotide-binding</keyword>
<evidence type="ECO:0000259" key="13">
    <source>
        <dbReference type="PROSITE" id="PS50109"/>
    </source>
</evidence>
<evidence type="ECO:0000259" key="14">
    <source>
        <dbReference type="PROSITE" id="PS50110"/>
    </source>
</evidence>
<dbReference type="RefSeq" id="WP_160500956.1">
    <property type="nucleotide sequence ID" value="NZ_WUBI01000007.1"/>
</dbReference>
<evidence type="ECO:0000256" key="4">
    <source>
        <dbReference type="ARBA" id="ARBA00022553"/>
    </source>
</evidence>